<organism evidence="1">
    <name type="scientific">freshwater metagenome</name>
    <dbReference type="NCBI Taxonomy" id="449393"/>
    <lineage>
        <taxon>unclassified sequences</taxon>
        <taxon>metagenomes</taxon>
        <taxon>ecological metagenomes</taxon>
    </lineage>
</organism>
<name>A0A6J7D3N9_9ZZZZ</name>
<sequence length="102" mass="12037">MRLESALAVDRAIFDPRTGLNRDSRRQPRGVQKYLDTVIALDESKTLVLVEELYFSGWHFSPCKQTLTEDTCRHDKLFGCLLLMTRRHDWERCHIANWKRSS</sequence>
<protein>
    <submittedName>
        <fullName evidence="1">Unannotated protein</fullName>
    </submittedName>
</protein>
<proteinExistence type="predicted"/>
<gene>
    <name evidence="1" type="ORF">UFOPK3339_00529</name>
</gene>
<evidence type="ECO:0000313" key="1">
    <source>
        <dbReference type="EMBL" id="CAB4863574.1"/>
    </source>
</evidence>
<dbReference type="EMBL" id="CAFBLF010000062">
    <property type="protein sequence ID" value="CAB4863574.1"/>
    <property type="molecule type" value="Genomic_DNA"/>
</dbReference>
<accession>A0A6J7D3N9</accession>
<reference evidence="1" key="1">
    <citation type="submission" date="2020-05" db="EMBL/GenBank/DDBJ databases">
        <authorList>
            <person name="Chiriac C."/>
            <person name="Salcher M."/>
            <person name="Ghai R."/>
            <person name="Kavagutti S V."/>
        </authorList>
    </citation>
    <scope>NUCLEOTIDE SEQUENCE</scope>
</reference>
<dbReference type="AlphaFoldDB" id="A0A6J7D3N9"/>